<dbReference type="EMBL" id="KZ664009">
    <property type="protein sequence ID" value="PPS08412.1"/>
    <property type="molecule type" value="Genomic_DNA"/>
</dbReference>
<organism evidence="2 3">
    <name type="scientific">Gossypium barbadense</name>
    <name type="common">Sea Island cotton</name>
    <name type="synonym">Hibiscus barbadensis</name>
    <dbReference type="NCBI Taxonomy" id="3634"/>
    <lineage>
        <taxon>Eukaryota</taxon>
        <taxon>Viridiplantae</taxon>
        <taxon>Streptophyta</taxon>
        <taxon>Embryophyta</taxon>
        <taxon>Tracheophyta</taxon>
        <taxon>Spermatophyta</taxon>
        <taxon>Magnoliopsida</taxon>
        <taxon>eudicotyledons</taxon>
        <taxon>Gunneridae</taxon>
        <taxon>Pentapetalae</taxon>
        <taxon>rosids</taxon>
        <taxon>malvids</taxon>
        <taxon>Malvales</taxon>
        <taxon>Malvaceae</taxon>
        <taxon>Malvoideae</taxon>
        <taxon>Gossypium</taxon>
    </lineage>
</organism>
<evidence type="ECO:0000256" key="1">
    <source>
        <dbReference type="SAM" id="MobiDB-lite"/>
    </source>
</evidence>
<proteinExistence type="predicted"/>
<dbReference type="Proteomes" id="UP000239757">
    <property type="component" value="Unassembled WGS sequence"/>
</dbReference>
<sequence length="218" mass="24393">MSSSRGKKVTVPTSMKRKGASSSSSPTAEFANAIRGLLTTDPWELFFGIIEPTYLELTMDLCSIFHLHTVMSKYDDPGTVQFYLSGLIRQLSIPEFPGGATYNPSYSKASALPSSLRYLHVILAHTITGRRESTEEAYEEIPDDVPPHREHPMTQPPPPSCPDHAVASYADIFERLTQFEHQCFQRFDNIDATLQQICQHLHISSLVPPREPSSDEDV</sequence>
<feature type="region of interest" description="Disordered" evidence="1">
    <location>
        <begin position="1"/>
        <end position="26"/>
    </location>
</feature>
<name>A0A2P5XYJ5_GOSBA</name>
<feature type="region of interest" description="Disordered" evidence="1">
    <location>
        <begin position="133"/>
        <end position="162"/>
    </location>
</feature>
<evidence type="ECO:0000313" key="2">
    <source>
        <dbReference type="EMBL" id="PPS08412.1"/>
    </source>
</evidence>
<accession>A0A2P5XYJ5</accession>
<reference evidence="2 3" key="1">
    <citation type="submission" date="2015-01" db="EMBL/GenBank/DDBJ databases">
        <title>Genome of allotetraploid Gossypium barbadense reveals genomic plasticity and fiber elongation in cotton evolution.</title>
        <authorList>
            <person name="Chen X."/>
            <person name="Liu X."/>
            <person name="Zhao B."/>
            <person name="Zheng H."/>
            <person name="Hu Y."/>
            <person name="Lu G."/>
            <person name="Yang C."/>
            <person name="Chen J."/>
            <person name="Shan C."/>
            <person name="Zhang L."/>
            <person name="Zhou Y."/>
            <person name="Wang L."/>
            <person name="Guo W."/>
            <person name="Bai Y."/>
            <person name="Ruan J."/>
            <person name="Shangguan X."/>
            <person name="Mao Y."/>
            <person name="Jiang J."/>
            <person name="Zhu Y."/>
            <person name="Lei J."/>
            <person name="Kang H."/>
            <person name="Chen S."/>
            <person name="He X."/>
            <person name="Wang R."/>
            <person name="Wang Y."/>
            <person name="Chen J."/>
            <person name="Wang L."/>
            <person name="Yu S."/>
            <person name="Wang B."/>
            <person name="Wei J."/>
            <person name="Song S."/>
            <person name="Lu X."/>
            <person name="Gao Z."/>
            <person name="Gu W."/>
            <person name="Deng X."/>
            <person name="Ma D."/>
            <person name="Wang S."/>
            <person name="Liang W."/>
            <person name="Fang L."/>
            <person name="Cai C."/>
            <person name="Zhu X."/>
            <person name="Zhou B."/>
            <person name="Zhang Y."/>
            <person name="Chen Z."/>
            <person name="Xu S."/>
            <person name="Zhu R."/>
            <person name="Wang S."/>
            <person name="Zhang T."/>
            <person name="Zhao G."/>
        </authorList>
    </citation>
    <scope>NUCLEOTIDE SEQUENCE [LARGE SCALE GENOMIC DNA]</scope>
    <source>
        <strain evidence="3">cv. Xinhai21</strain>
        <tissue evidence="2">Leaf</tissue>
    </source>
</reference>
<evidence type="ECO:0000313" key="3">
    <source>
        <dbReference type="Proteomes" id="UP000239757"/>
    </source>
</evidence>
<gene>
    <name evidence="2" type="ORF">GOBAR_AA12231</name>
</gene>
<protein>
    <submittedName>
        <fullName evidence="2">Uncharacterized protein</fullName>
    </submittedName>
</protein>
<dbReference type="AlphaFoldDB" id="A0A2P5XYJ5"/>